<protein>
    <submittedName>
        <fullName evidence="1">Uncharacterized protein</fullName>
    </submittedName>
</protein>
<name>A0A486XUD9_9GAMM</name>
<dbReference type="AlphaFoldDB" id="A0A486XUD9"/>
<reference evidence="1" key="1">
    <citation type="submission" date="2019-04" db="EMBL/GenBank/DDBJ databases">
        <authorList>
            <person name="Brambilla D."/>
        </authorList>
    </citation>
    <scope>NUCLEOTIDE SEQUENCE</scope>
    <source>
        <strain evidence="1">BAL1</strain>
    </source>
</reference>
<dbReference type="EMBL" id="CAAJGR010000021">
    <property type="protein sequence ID" value="VHO06062.1"/>
    <property type="molecule type" value="Genomic_DNA"/>
</dbReference>
<proteinExistence type="predicted"/>
<accession>A0A486XUD9</accession>
<gene>
    <name evidence="1" type="ORF">BAL341_3122</name>
</gene>
<evidence type="ECO:0000313" key="1">
    <source>
        <dbReference type="EMBL" id="VHO06062.1"/>
    </source>
</evidence>
<organism evidence="1">
    <name type="scientific">Rheinheimera sp. BAL341</name>
    <dbReference type="NCBI Taxonomy" id="1708203"/>
    <lineage>
        <taxon>Bacteria</taxon>
        <taxon>Pseudomonadati</taxon>
        <taxon>Pseudomonadota</taxon>
        <taxon>Gammaproteobacteria</taxon>
        <taxon>Chromatiales</taxon>
        <taxon>Chromatiaceae</taxon>
        <taxon>Rheinheimera</taxon>
    </lineage>
</organism>
<sequence length="50" mass="5241">MAGVFSQIVAIDKALGLDRAPAYAGVCPLHEQLKHITLAAQPRGAIAEMP</sequence>